<keyword evidence="2" id="KW-0804">Transcription</keyword>
<evidence type="ECO:0000256" key="1">
    <source>
        <dbReference type="ARBA" id="ARBA00023015"/>
    </source>
</evidence>
<dbReference type="Pfam" id="PF08279">
    <property type="entry name" value="HTH_11"/>
    <property type="match status" value="1"/>
</dbReference>
<feature type="domain" description="Helix-turn-helix type 11" evidence="3">
    <location>
        <begin position="16"/>
        <end position="74"/>
    </location>
</feature>
<reference evidence="4 5" key="1">
    <citation type="submission" date="2017-10" db="EMBL/GenBank/DDBJ databases">
        <title>FDA dAtabase for Regulatory Grade micrObial Sequences (FDA-ARGOS): Supporting development and validation of Infectious Disease Dx tests.</title>
        <authorList>
            <person name="Campos J."/>
            <person name="Goldberg B."/>
            <person name="Tallon L.J."/>
            <person name="Sadzewicz L."/>
            <person name="Sengamalay N."/>
            <person name="Ott S."/>
            <person name="Godinez A."/>
            <person name="Nagaraj S."/>
            <person name="Vyas G."/>
            <person name="Aluvathingal J."/>
            <person name="Nadendla S."/>
            <person name="Geyer C."/>
            <person name="Nandy P."/>
            <person name="Hobson J."/>
            <person name="Sichtig H."/>
        </authorList>
    </citation>
    <scope>NUCLEOTIDE SEQUENCE [LARGE SCALE GENOMIC DNA]</scope>
    <source>
        <strain evidence="4 5">FDAARGOS_185</strain>
    </source>
</reference>
<evidence type="ECO:0000259" key="3">
    <source>
        <dbReference type="Pfam" id="PF08279"/>
    </source>
</evidence>
<accession>A0A8B5VV89</accession>
<proteinExistence type="predicted"/>
<dbReference type="InterPro" id="IPR036390">
    <property type="entry name" value="WH_DNA-bd_sf"/>
</dbReference>
<dbReference type="InterPro" id="IPR013196">
    <property type="entry name" value="HTH_11"/>
</dbReference>
<dbReference type="AlphaFoldDB" id="A0A8B5VV89"/>
<organism evidence="4 5">
    <name type="scientific">Enterococcus avium</name>
    <name type="common">Streptococcus avium</name>
    <dbReference type="NCBI Taxonomy" id="33945"/>
    <lineage>
        <taxon>Bacteria</taxon>
        <taxon>Bacillati</taxon>
        <taxon>Bacillota</taxon>
        <taxon>Bacilli</taxon>
        <taxon>Lactobacillales</taxon>
        <taxon>Enterococcaceae</taxon>
        <taxon>Enterococcus</taxon>
    </lineage>
</organism>
<dbReference type="EMBL" id="PDXQ01000002">
    <property type="protein sequence ID" value="TRZ28432.1"/>
    <property type="molecule type" value="Genomic_DNA"/>
</dbReference>
<dbReference type="Gene3D" id="1.10.10.10">
    <property type="entry name" value="Winged helix-like DNA-binding domain superfamily/Winged helix DNA-binding domain"/>
    <property type="match status" value="1"/>
</dbReference>
<dbReference type="InterPro" id="IPR050661">
    <property type="entry name" value="BglG_antiterminators"/>
</dbReference>
<dbReference type="RefSeq" id="WP_144204769.1">
    <property type="nucleotide sequence ID" value="NZ_CABHNH010000057.1"/>
</dbReference>
<dbReference type="PANTHER" id="PTHR30185:SF18">
    <property type="entry name" value="TRANSCRIPTIONAL REGULATOR MTLR"/>
    <property type="match status" value="1"/>
</dbReference>
<gene>
    <name evidence="4" type="ORF">AUF17_17090</name>
</gene>
<comment type="caution">
    <text evidence="4">The sequence shown here is derived from an EMBL/GenBank/DDBJ whole genome shotgun (WGS) entry which is preliminary data.</text>
</comment>
<protein>
    <submittedName>
        <fullName evidence="4">Transcription antiterminator BglG</fullName>
    </submittedName>
</protein>
<evidence type="ECO:0000313" key="4">
    <source>
        <dbReference type="EMBL" id="TRZ28432.1"/>
    </source>
</evidence>
<keyword evidence="1" id="KW-0805">Transcription regulation</keyword>
<evidence type="ECO:0000256" key="2">
    <source>
        <dbReference type="ARBA" id="ARBA00023163"/>
    </source>
</evidence>
<name>A0A8B5VV89_ENTAV</name>
<dbReference type="SUPFAM" id="SSF46785">
    <property type="entry name" value="Winged helix' DNA-binding domain"/>
    <property type="match status" value="1"/>
</dbReference>
<dbReference type="InterPro" id="IPR036388">
    <property type="entry name" value="WH-like_DNA-bd_sf"/>
</dbReference>
<evidence type="ECO:0000313" key="5">
    <source>
        <dbReference type="Proteomes" id="UP000316316"/>
    </source>
</evidence>
<dbReference type="PANTHER" id="PTHR30185">
    <property type="entry name" value="CRYPTIC BETA-GLUCOSIDE BGL OPERON ANTITERMINATOR"/>
    <property type="match status" value="1"/>
</dbReference>
<dbReference type="Proteomes" id="UP000316316">
    <property type="component" value="Unassembled WGS sequence"/>
</dbReference>
<sequence length="635" mass="74880">MLSNKENLDFLNEYPRQKALFLLLLRSDQYITSDVLAQKLSVTSRTIKKDVQFLRDILNNSGISIDSKQSKGYRFDFIDASIENKIKEQYQVYRTGSVETNTVLHSQYILRRLLSTQSEISMLDFQEELAVNQSNSLSKELEEVRSILTDYGLKLETKPRAGMYISGPLFKKIMLTIRLYKYFDRVTNPIFEIPAYDRLFTCTDEDKNLIRQVFYRTIVCSRIVFSDIHAERFIIYLIYFRNQQEAKNSSYDFKDIHFSYQDTDEYAVVEELLEKLKIQLSGFDFDEETVKFLAYIALISTDLYRFKDVVEENYGSLVATAEEARNYMLNRMAEKLNISTIDDYTALKDLSKVMIPVALKIKLNVSDSVDLGYENIMSYEENPLLYFKLMETCHDFCQIFHYRFSEKEVQLLFNIFSGKINRIKLEHRKLRLAIIAIEGRLSTQQLKFNLLRYFSEYIEKIETRVLYELDMMTEKNYDYYLCSSYGKNMNIPYRPIYFADDSLSETEYVDSLKEIFYKSYNYKQYLPEPVFQKEKNIITFQEGQEDIVLLQGNTKIKFRFELAADKEEIKIFQNFEVAQKKNNPSDLFVDVKVNISGNKQKLRMLINFVNSVSKDPLKLSAIFDGKVKGYDELFV</sequence>